<evidence type="ECO:0000313" key="2">
    <source>
        <dbReference type="Proteomes" id="UP001299546"/>
    </source>
</evidence>
<proteinExistence type="predicted"/>
<dbReference type="PANTHER" id="PTHR41291">
    <property type="entry name" value="DNA ALKYLATION REPAIR PROTEIN"/>
    <property type="match status" value="1"/>
</dbReference>
<evidence type="ECO:0000313" key="1">
    <source>
        <dbReference type="EMBL" id="MCB7386959.1"/>
    </source>
</evidence>
<reference evidence="1 2" key="1">
    <citation type="submission" date="2021-10" db="EMBL/GenBank/DDBJ databases">
        <title>Collection of gut derived symbiotic bacterial strains cultured from healthy donors.</title>
        <authorList>
            <person name="Lin H."/>
            <person name="Littmann E."/>
            <person name="Kohout C."/>
            <person name="Pamer E.G."/>
        </authorList>
    </citation>
    <scope>NUCLEOTIDE SEQUENCE [LARGE SCALE GENOMIC DNA]</scope>
    <source>
        <strain evidence="1 2">DFI.1.165</strain>
    </source>
</reference>
<gene>
    <name evidence="1" type="ORF">LIZ65_06625</name>
</gene>
<dbReference type="EMBL" id="JAJCIS010000002">
    <property type="protein sequence ID" value="MCB7386959.1"/>
    <property type="molecule type" value="Genomic_DNA"/>
</dbReference>
<dbReference type="InterPro" id="IPR016024">
    <property type="entry name" value="ARM-type_fold"/>
</dbReference>
<dbReference type="PANTHER" id="PTHR41291:SF1">
    <property type="entry name" value="DNA ALKYLATION REPAIR PROTEIN"/>
    <property type="match status" value="1"/>
</dbReference>
<dbReference type="InterPro" id="IPR014825">
    <property type="entry name" value="DNA_alkylation"/>
</dbReference>
<dbReference type="Gene3D" id="1.25.10.90">
    <property type="match status" value="1"/>
</dbReference>
<dbReference type="CDD" id="cd06561">
    <property type="entry name" value="AlkD_like"/>
    <property type="match status" value="1"/>
</dbReference>
<dbReference type="RefSeq" id="WP_066738653.1">
    <property type="nucleotide sequence ID" value="NZ_JAJCIQ010000002.1"/>
</dbReference>
<dbReference type="Pfam" id="PF08713">
    <property type="entry name" value="DNA_alkylation"/>
    <property type="match status" value="1"/>
</dbReference>
<organism evidence="1 2">
    <name type="scientific">Bariatricus massiliensis</name>
    <dbReference type="NCBI Taxonomy" id="1745713"/>
    <lineage>
        <taxon>Bacteria</taxon>
        <taxon>Bacillati</taxon>
        <taxon>Bacillota</taxon>
        <taxon>Clostridia</taxon>
        <taxon>Lachnospirales</taxon>
        <taxon>Lachnospiraceae</taxon>
        <taxon>Bariatricus</taxon>
    </lineage>
</organism>
<name>A0ABS8DFI2_9FIRM</name>
<keyword evidence="2" id="KW-1185">Reference proteome</keyword>
<dbReference type="SUPFAM" id="SSF48371">
    <property type="entry name" value="ARM repeat"/>
    <property type="match status" value="1"/>
</dbReference>
<sequence>MNSVEIIEYLREEATEKYKSNIVKMGIPERYCIGVSTATLRNLAKQLDKSNQLAFELWHTNYHEARLLAVLLFERKSLEFCEIDNLMEDVISWDLCDHLCKNLIIKLPNYNEYISEWITSNHIYKKRAAFTLIASAAIHDKRIKQDTVTLYLKLIHEHSNYEHEHIKKAASWALREVGKVDFNFNEEALLLAHELLESGNKAQVWIAKDAIKELETVIKVEGRKRLISSKSKMGMEAYNESNTAQRKNVASAAGCSCAK</sequence>
<protein>
    <submittedName>
        <fullName evidence="1">DNA alkylation repair protein</fullName>
    </submittedName>
</protein>
<comment type="caution">
    <text evidence="1">The sequence shown here is derived from an EMBL/GenBank/DDBJ whole genome shotgun (WGS) entry which is preliminary data.</text>
</comment>
<accession>A0ABS8DFI2</accession>
<dbReference type="Proteomes" id="UP001299546">
    <property type="component" value="Unassembled WGS sequence"/>
</dbReference>